<dbReference type="GO" id="GO:0044547">
    <property type="term" value="F:DNA topoisomerase binding"/>
    <property type="evidence" value="ECO:0007669"/>
    <property type="project" value="TreeGrafter"/>
</dbReference>
<feature type="region of interest" description="Disordered" evidence="1">
    <location>
        <begin position="26"/>
        <end position="49"/>
    </location>
</feature>
<dbReference type="GO" id="GO:0031297">
    <property type="term" value="P:replication fork processing"/>
    <property type="evidence" value="ECO:0007669"/>
    <property type="project" value="TreeGrafter"/>
</dbReference>
<dbReference type="GO" id="GO:0000729">
    <property type="term" value="P:DNA double-strand break processing"/>
    <property type="evidence" value="ECO:0007669"/>
    <property type="project" value="TreeGrafter"/>
</dbReference>
<accession>A0A7I4YSU7</accession>
<organism evidence="2 3">
    <name type="scientific">Haemonchus contortus</name>
    <name type="common">Barber pole worm</name>
    <dbReference type="NCBI Taxonomy" id="6289"/>
    <lineage>
        <taxon>Eukaryota</taxon>
        <taxon>Metazoa</taxon>
        <taxon>Ecdysozoa</taxon>
        <taxon>Nematoda</taxon>
        <taxon>Chromadorea</taxon>
        <taxon>Rhabditida</taxon>
        <taxon>Rhabditina</taxon>
        <taxon>Rhabditomorpha</taxon>
        <taxon>Strongyloidea</taxon>
        <taxon>Trichostrongylidae</taxon>
        <taxon>Haemonchus</taxon>
    </lineage>
</organism>
<protein>
    <submittedName>
        <fullName evidence="3">Histone-lysine N-methyltransferase SETMAR</fullName>
    </submittedName>
</protein>
<keyword evidence="2" id="KW-1185">Reference proteome</keyword>
<evidence type="ECO:0000313" key="2">
    <source>
        <dbReference type="Proteomes" id="UP000025227"/>
    </source>
</evidence>
<dbReference type="Gene3D" id="3.30.420.10">
    <property type="entry name" value="Ribonuclease H-like superfamily/Ribonuclease H"/>
    <property type="match status" value="1"/>
</dbReference>
<evidence type="ECO:0000256" key="1">
    <source>
        <dbReference type="SAM" id="MobiDB-lite"/>
    </source>
</evidence>
<dbReference type="GO" id="GO:0000014">
    <property type="term" value="F:single-stranded DNA endodeoxyribonuclease activity"/>
    <property type="evidence" value="ECO:0007669"/>
    <property type="project" value="TreeGrafter"/>
</dbReference>
<dbReference type="OMA" id="PEMSINN"/>
<dbReference type="PANTHER" id="PTHR46060">
    <property type="entry name" value="MARINER MOS1 TRANSPOSASE-LIKE PROTEIN"/>
    <property type="match status" value="1"/>
</dbReference>
<dbReference type="GO" id="GO:0044774">
    <property type="term" value="P:mitotic DNA integrity checkpoint signaling"/>
    <property type="evidence" value="ECO:0007669"/>
    <property type="project" value="TreeGrafter"/>
</dbReference>
<name>A0A7I4YSU7_HAECO</name>
<dbReference type="GO" id="GO:0046975">
    <property type="term" value="F:histone H3K36 methyltransferase activity"/>
    <property type="evidence" value="ECO:0007669"/>
    <property type="project" value="TreeGrafter"/>
</dbReference>
<dbReference type="GO" id="GO:0003697">
    <property type="term" value="F:single-stranded DNA binding"/>
    <property type="evidence" value="ECO:0007669"/>
    <property type="project" value="TreeGrafter"/>
</dbReference>
<dbReference type="InterPro" id="IPR052709">
    <property type="entry name" value="Transposase-MT_Hybrid"/>
</dbReference>
<evidence type="ECO:0000313" key="3">
    <source>
        <dbReference type="WBParaSite" id="HCON_00136250-00001"/>
    </source>
</evidence>
<dbReference type="Proteomes" id="UP000025227">
    <property type="component" value="Unplaced"/>
</dbReference>
<dbReference type="InterPro" id="IPR001888">
    <property type="entry name" value="Transposase_1"/>
</dbReference>
<dbReference type="GO" id="GO:0015074">
    <property type="term" value="P:DNA integration"/>
    <property type="evidence" value="ECO:0007669"/>
    <property type="project" value="TreeGrafter"/>
</dbReference>
<dbReference type="InterPro" id="IPR036397">
    <property type="entry name" value="RNaseH_sf"/>
</dbReference>
<dbReference type="AlphaFoldDB" id="A0A7I4YSU7"/>
<reference evidence="3" key="1">
    <citation type="submission" date="2020-12" db="UniProtKB">
        <authorList>
            <consortium name="WormBaseParasite"/>
        </authorList>
    </citation>
    <scope>IDENTIFICATION</scope>
    <source>
        <strain evidence="3">MHco3</strain>
    </source>
</reference>
<dbReference type="Pfam" id="PF01359">
    <property type="entry name" value="Transposase_1"/>
    <property type="match status" value="1"/>
</dbReference>
<dbReference type="GO" id="GO:0042800">
    <property type="term" value="F:histone H3K4 methyltransferase activity"/>
    <property type="evidence" value="ECO:0007669"/>
    <property type="project" value="TreeGrafter"/>
</dbReference>
<dbReference type="GO" id="GO:0000793">
    <property type="term" value="C:condensed chromosome"/>
    <property type="evidence" value="ECO:0007669"/>
    <property type="project" value="TreeGrafter"/>
</dbReference>
<proteinExistence type="predicted"/>
<dbReference type="GO" id="GO:0006303">
    <property type="term" value="P:double-strand break repair via nonhomologous end joining"/>
    <property type="evidence" value="ECO:0007669"/>
    <property type="project" value="TreeGrafter"/>
</dbReference>
<dbReference type="GO" id="GO:0005634">
    <property type="term" value="C:nucleus"/>
    <property type="evidence" value="ECO:0007669"/>
    <property type="project" value="TreeGrafter"/>
</dbReference>
<dbReference type="WBParaSite" id="HCON_00136250-00001">
    <property type="protein sequence ID" value="HCON_00136250-00001"/>
    <property type="gene ID" value="HCON_00136250"/>
</dbReference>
<dbReference type="PANTHER" id="PTHR46060:SF2">
    <property type="entry name" value="HISTONE-LYSINE N-METHYLTRANSFERASE SETMAR"/>
    <property type="match status" value="1"/>
</dbReference>
<dbReference type="GO" id="GO:0035861">
    <property type="term" value="C:site of double-strand break"/>
    <property type="evidence" value="ECO:0007669"/>
    <property type="project" value="TreeGrafter"/>
</dbReference>
<sequence>MNFRTNRQTDRRTDRQTRALYISDENLDDDEYSGRPSAVDNEQLRGEENPRTTLKDIGSRLSVSSRTVGTHMKKIGKSQKLDKWVPHELTQHKKDRSYELASALLLRNRNDPFLDRIVTCDEKWILYDNRRRSGQWLDEDQAPQHFPKPKQHGKKVMVFVRWSAAELIHHSFMNPDETVTAEKYCQEIDEMHRKLQLMSPALVNRKGPILLHDNARPHVAQLTLRKLMELGYGTLPQPPYSPDLAPTEYHFFKHLDGFLKEKCFKTQHDAAAAFDDFIASRSPDFYANGVD</sequence>
<dbReference type="OrthoDB" id="9970333at2759"/>
<dbReference type="GO" id="GO:0003690">
    <property type="term" value="F:double-stranded DNA binding"/>
    <property type="evidence" value="ECO:0007669"/>
    <property type="project" value="TreeGrafter"/>
</dbReference>